<keyword evidence="2" id="KW-0342">GTP-binding</keyword>
<dbReference type="InterPro" id="IPR027417">
    <property type="entry name" value="P-loop_NTPase"/>
</dbReference>
<dbReference type="PROSITE" id="PS51421">
    <property type="entry name" value="RAS"/>
    <property type="match status" value="1"/>
</dbReference>
<reference evidence="3 4" key="1">
    <citation type="submission" date="2016-04" db="EMBL/GenBank/DDBJ databases">
        <title>The genome of Intoshia linei affirms orthonectids as highly simplified spiralians.</title>
        <authorList>
            <person name="Mikhailov K.V."/>
            <person name="Slusarev G.S."/>
            <person name="Nikitin M.A."/>
            <person name="Logacheva M.D."/>
            <person name="Penin A."/>
            <person name="Aleoshin V."/>
            <person name="Panchin Y.V."/>
        </authorList>
    </citation>
    <scope>NUCLEOTIDE SEQUENCE [LARGE SCALE GENOMIC DNA]</scope>
    <source>
        <strain evidence="3">Intl2013</strain>
        <tissue evidence="3">Whole animal</tissue>
    </source>
</reference>
<dbReference type="AlphaFoldDB" id="A0A177AUI2"/>
<evidence type="ECO:0000256" key="1">
    <source>
        <dbReference type="ARBA" id="ARBA00022741"/>
    </source>
</evidence>
<dbReference type="InterPro" id="IPR001806">
    <property type="entry name" value="Small_GTPase"/>
</dbReference>
<organism evidence="3 4">
    <name type="scientific">Intoshia linei</name>
    <dbReference type="NCBI Taxonomy" id="1819745"/>
    <lineage>
        <taxon>Eukaryota</taxon>
        <taxon>Metazoa</taxon>
        <taxon>Spiralia</taxon>
        <taxon>Lophotrochozoa</taxon>
        <taxon>Mesozoa</taxon>
        <taxon>Orthonectida</taxon>
        <taxon>Rhopaluridae</taxon>
        <taxon>Intoshia</taxon>
    </lineage>
</organism>
<dbReference type="CDD" id="cd00876">
    <property type="entry name" value="Ras"/>
    <property type="match status" value="1"/>
</dbReference>
<dbReference type="GO" id="GO:0005525">
    <property type="term" value="F:GTP binding"/>
    <property type="evidence" value="ECO:0007669"/>
    <property type="project" value="UniProtKB-KW"/>
</dbReference>
<protein>
    <submittedName>
        <fullName evidence="3">Uncharacterized protein</fullName>
    </submittedName>
</protein>
<keyword evidence="1" id="KW-0547">Nucleotide-binding</keyword>
<dbReference type="SMART" id="SM00174">
    <property type="entry name" value="RHO"/>
    <property type="match status" value="1"/>
</dbReference>
<dbReference type="InterPro" id="IPR020849">
    <property type="entry name" value="Small_GTPase_Ras-type"/>
</dbReference>
<keyword evidence="4" id="KW-1185">Reference proteome</keyword>
<dbReference type="Pfam" id="PF00071">
    <property type="entry name" value="Ras"/>
    <property type="match status" value="1"/>
</dbReference>
<dbReference type="NCBIfam" id="TIGR00231">
    <property type="entry name" value="small_GTP"/>
    <property type="match status" value="1"/>
</dbReference>
<dbReference type="GO" id="GO:0003924">
    <property type="term" value="F:GTPase activity"/>
    <property type="evidence" value="ECO:0007669"/>
    <property type="project" value="InterPro"/>
</dbReference>
<dbReference type="PANTHER" id="PTHR24070">
    <property type="entry name" value="RAS, DI-RAS, AND RHEB FAMILY MEMBERS OF SMALL GTPASE SUPERFAMILY"/>
    <property type="match status" value="1"/>
</dbReference>
<dbReference type="Gene3D" id="3.40.50.300">
    <property type="entry name" value="P-loop containing nucleotide triphosphate hydrolases"/>
    <property type="match status" value="1"/>
</dbReference>
<evidence type="ECO:0000313" key="3">
    <source>
        <dbReference type="EMBL" id="OAF65043.1"/>
    </source>
</evidence>
<dbReference type="SMART" id="SM00175">
    <property type="entry name" value="RAB"/>
    <property type="match status" value="1"/>
</dbReference>
<feature type="non-terminal residue" evidence="3">
    <location>
        <position position="165"/>
    </location>
</feature>
<dbReference type="EMBL" id="LWCA01001475">
    <property type="protein sequence ID" value="OAF65043.1"/>
    <property type="molecule type" value="Genomic_DNA"/>
</dbReference>
<accession>A0A177AUI2</accession>
<dbReference type="PRINTS" id="PR00449">
    <property type="entry name" value="RASTRNSFRMNG"/>
</dbReference>
<dbReference type="GO" id="GO:0016020">
    <property type="term" value="C:membrane"/>
    <property type="evidence" value="ECO:0007669"/>
    <property type="project" value="InterPro"/>
</dbReference>
<name>A0A177AUI2_9BILA</name>
<dbReference type="SUPFAM" id="SSF52540">
    <property type="entry name" value="P-loop containing nucleoside triphosphate hydrolases"/>
    <property type="match status" value="1"/>
</dbReference>
<dbReference type="PROSITE" id="PS51419">
    <property type="entry name" value="RAB"/>
    <property type="match status" value="1"/>
</dbReference>
<gene>
    <name evidence="3" type="ORF">A3Q56_07246</name>
</gene>
<dbReference type="Proteomes" id="UP000078046">
    <property type="component" value="Unassembled WGS sequence"/>
</dbReference>
<sequence>MTSKTYKISLCGIGGVGKSAITKRFKYNTYDEEYIPTTADSYERKLNVNGTDCFLEILDTAGQEDHESLKDPYIRNSEGFILVYAVDDKESLDRLNSIYEQIKRIKCPTDNTIQPPICIAANKSDKEEFRFLLSEDGRKMAENFDTKFMECSAKNDNNINQVVYF</sequence>
<dbReference type="SMART" id="SM00173">
    <property type="entry name" value="RAS"/>
    <property type="match status" value="1"/>
</dbReference>
<evidence type="ECO:0000256" key="2">
    <source>
        <dbReference type="ARBA" id="ARBA00023134"/>
    </source>
</evidence>
<dbReference type="OrthoDB" id="5976022at2759"/>
<dbReference type="GO" id="GO:0007165">
    <property type="term" value="P:signal transduction"/>
    <property type="evidence" value="ECO:0007669"/>
    <property type="project" value="InterPro"/>
</dbReference>
<proteinExistence type="predicted"/>
<evidence type="ECO:0000313" key="4">
    <source>
        <dbReference type="Proteomes" id="UP000078046"/>
    </source>
</evidence>
<dbReference type="FunFam" id="3.40.50.300:FF:001447">
    <property type="entry name" value="Ras-related protein Rab-1B"/>
    <property type="match status" value="1"/>
</dbReference>
<dbReference type="InterPro" id="IPR005225">
    <property type="entry name" value="Small_GTP-bd"/>
</dbReference>
<comment type="caution">
    <text evidence="3">The sequence shown here is derived from an EMBL/GenBank/DDBJ whole genome shotgun (WGS) entry which is preliminary data.</text>
</comment>